<dbReference type="PANTHER" id="PTHR43329">
    <property type="entry name" value="EPOXIDE HYDROLASE"/>
    <property type="match status" value="1"/>
</dbReference>
<evidence type="ECO:0000313" key="6">
    <source>
        <dbReference type="Proteomes" id="UP000284706"/>
    </source>
</evidence>
<dbReference type="SUPFAM" id="SSF53474">
    <property type="entry name" value="alpha/beta-Hydrolases"/>
    <property type="match status" value="1"/>
</dbReference>
<evidence type="ECO:0000259" key="4">
    <source>
        <dbReference type="Pfam" id="PF00561"/>
    </source>
</evidence>
<sequence>MMRFFSLLNCIAPVITSLYLKAAWASPATLDGNSLHSTVVQRGFVYSYFYKSPSINQPTILFLAGFPSTYHDWTSQISYFADKGYGIIAPDLLGYGGTSAPEDVEDYKLLNIAGDVVDILNHEKVDKVIGVGHDWGAVVLARLANAYVDRLSAAAFLSVGYLPPRPDFDFDEYIKQLHQEVGYDVFGYMKFFAEDDAAGLLTEHLDSFYDIFFPSEPLIWKTDMCPLGKAKEWIEEDRRLPRANWWTAEEEAEHKKHLLQKGLKAPLLWYRGWVNGLNNAADATIPLAAYNLSIPVFYGPTLQDYVDLVSLTLPTMLETCSNLVTHNFNTTHWVMQEAPDELNAALGQFFSSLDK</sequence>
<dbReference type="AlphaFoldDB" id="A0A409VY71"/>
<dbReference type="STRING" id="231916.A0A409VY71"/>
<gene>
    <name evidence="5" type="ORF">CVT26_011012</name>
</gene>
<dbReference type="Pfam" id="PF00561">
    <property type="entry name" value="Abhydrolase_1"/>
    <property type="match status" value="1"/>
</dbReference>
<dbReference type="InterPro" id="IPR029058">
    <property type="entry name" value="AB_hydrolase_fold"/>
</dbReference>
<name>A0A409VY71_9AGAR</name>
<feature type="chain" id="PRO_5019053882" description="AB hydrolase-1 domain-containing protein" evidence="3">
    <location>
        <begin position="26"/>
        <end position="355"/>
    </location>
</feature>
<dbReference type="Gene3D" id="3.40.50.1820">
    <property type="entry name" value="alpha/beta hydrolase"/>
    <property type="match status" value="1"/>
</dbReference>
<keyword evidence="3" id="KW-0732">Signal</keyword>
<comment type="similarity">
    <text evidence="2">Belongs to the AB hydrolase superfamily. Epoxide hydrolase family.</text>
</comment>
<dbReference type="InterPro" id="IPR000639">
    <property type="entry name" value="Epox_hydrolase-like"/>
</dbReference>
<feature type="signal peptide" evidence="3">
    <location>
        <begin position="1"/>
        <end position="25"/>
    </location>
</feature>
<reference evidence="5 6" key="1">
    <citation type="journal article" date="2018" name="Evol. Lett.">
        <title>Horizontal gene cluster transfer increased hallucinogenic mushroom diversity.</title>
        <authorList>
            <person name="Reynolds H.T."/>
            <person name="Vijayakumar V."/>
            <person name="Gluck-Thaler E."/>
            <person name="Korotkin H.B."/>
            <person name="Matheny P.B."/>
            <person name="Slot J.C."/>
        </authorList>
    </citation>
    <scope>NUCLEOTIDE SEQUENCE [LARGE SCALE GENOMIC DNA]</scope>
    <source>
        <strain evidence="5 6">SRW20</strain>
    </source>
</reference>
<dbReference type="GO" id="GO:0016787">
    <property type="term" value="F:hydrolase activity"/>
    <property type="evidence" value="ECO:0007669"/>
    <property type="project" value="UniProtKB-KW"/>
</dbReference>
<dbReference type="PRINTS" id="PR00412">
    <property type="entry name" value="EPOXHYDRLASE"/>
</dbReference>
<dbReference type="OrthoDB" id="408373at2759"/>
<dbReference type="Proteomes" id="UP000284706">
    <property type="component" value="Unassembled WGS sequence"/>
</dbReference>
<comment type="caution">
    <text evidence="5">The sequence shown here is derived from an EMBL/GenBank/DDBJ whole genome shotgun (WGS) entry which is preliminary data.</text>
</comment>
<protein>
    <recommendedName>
        <fullName evidence="4">AB hydrolase-1 domain-containing protein</fullName>
    </recommendedName>
</protein>
<accession>A0A409VY71</accession>
<feature type="domain" description="AB hydrolase-1" evidence="4">
    <location>
        <begin position="58"/>
        <end position="172"/>
    </location>
</feature>
<evidence type="ECO:0000256" key="3">
    <source>
        <dbReference type="SAM" id="SignalP"/>
    </source>
</evidence>
<dbReference type="InterPro" id="IPR000073">
    <property type="entry name" value="AB_hydrolase_1"/>
</dbReference>
<evidence type="ECO:0000313" key="5">
    <source>
        <dbReference type="EMBL" id="PPQ71199.1"/>
    </source>
</evidence>
<organism evidence="5 6">
    <name type="scientific">Gymnopilus dilepis</name>
    <dbReference type="NCBI Taxonomy" id="231916"/>
    <lineage>
        <taxon>Eukaryota</taxon>
        <taxon>Fungi</taxon>
        <taxon>Dikarya</taxon>
        <taxon>Basidiomycota</taxon>
        <taxon>Agaricomycotina</taxon>
        <taxon>Agaricomycetes</taxon>
        <taxon>Agaricomycetidae</taxon>
        <taxon>Agaricales</taxon>
        <taxon>Agaricineae</taxon>
        <taxon>Hymenogastraceae</taxon>
        <taxon>Gymnopilus</taxon>
    </lineage>
</organism>
<evidence type="ECO:0000256" key="1">
    <source>
        <dbReference type="ARBA" id="ARBA00022801"/>
    </source>
</evidence>
<dbReference type="InParanoid" id="A0A409VY71"/>
<evidence type="ECO:0000256" key="2">
    <source>
        <dbReference type="ARBA" id="ARBA00038334"/>
    </source>
</evidence>
<keyword evidence="6" id="KW-1185">Reference proteome</keyword>
<proteinExistence type="inferred from homology"/>
<keyword evidence="1" id="KW-0378">Hydrolase</keyword>
<dbReference type="EMBL" id="NHYE01005512">
    <property type="protein sequence ID" value="PPQ71199.1"/>
    <property type="molecule type" value="Genomic_DNA"/>
</dbReference>